<keyword evidence="2" id="KW-1185">Reference proteome</keyword>
<proteinExistence type="predicted"/>
<dbReference type="Proteomes" id="UP000799324">
    <property type="component" value="Unassembled WGS sequence"/>
</dbReference>
<evidence type="ECO:0000313" key="2">
    <source>
        <dbReference type="Proteomes" id="UP000799324"/>
    </source>
</evidence>
<dbReference type="AlphaFoldDB" id="A0A6A6SXA8"/>
<gene>
    <name evidence="1" type="ORF">K491DRAFT_86263</name>
</gene>
<reference evidence="1" key="1">
    <citation type="journal article" date="2020" name="Stud. Mycol.">
        <title>101 Dothideomycetes genomes: a test case for predicting lifestyles and emergence of pathogens.</title>
        <authorList>
            <person name="Haridas S."/>
            <person name="Albert R."/>
            <person name="Binder M."/>
            <person name="Bloem J."/>
            <person name="Labutti K."/>
            <person name="Salamov A."/>
            <person name="Andreopoulos B."/>
            <person name="Baker S."/>
            <person name="Barry K."/>
            <person name="Bills G."/>
            <person name="Bluhm B."/>
            <person name="Cannon C."/>
            <person name="Castanera R."/>
            <person name="Culley D."/>
            <person name="Daum C."/>
            <person name="Ezra D."/>
            <person name="Gonzalez J."/>
            <person name="Henrissat B."/>
            <person name="Kuo A."/>
            <person name="Liang C."/>
            <person name="Lipzen A."/>
            <person name="Lutzoni F."/>
            <person name="Magnuson J."/>
            <person name="Mondo S."/>
            <person name="Nolan M."/>
            <person name="Ohm R."/>
            <person name="Pangilinan J."/>
            <person name="Park H.-J."/>
            <person name="Ramirez L."/>
            <person name="Alfaro M."/>
            <person name="Sun H."/>
            <person name="Tritt A."/>
            <person name="Yoshinaga Y."/>
            <person name="Zwiers L.-H."/>
            <person name="Turgeon B."/>
            <person name="Goodwin S."/>
            <person name="Spatafora J."/>
            <person name="Crous P."/>
            <person name="Grigoriev I."/>
        </authorList>
    </citation>
    <scope>NUCLEOTIDE SEQUENCE</scope>
    <source>
        <strain evidence="1">CBS 122681</strain>
    </source>
</reference>
<sequence length="87" mass="9709">MWVSHILISKDHLRLRSLGPQDPLLPSHPPQSTAAYSMVEDQLRAGRPCTQHWVRSHNPLMSGVERPNAASRFVCTDALKCSTGTFD</sequence>
<organism evidence="1 2">
    <name type="scientific">Lophiostoma macrostomum CBS 122681</name>
    <dbReference type="NCBI Taxonomy" id="1314788"/>
    <lineage>
        <taxon>Eukaryota</taxon>
        <taxon>Fungi</taxon>
        <taxon>Dikarya</taxon>
        <taxon>Ascomycota</taxon>
        <taxon>Pezizomycotina</taxon>
        <taxon>Dothideomycetes</taxon>
        <taxon>Pleosporomycetidae</taxon>
        <taxon>Pleosporales</taxon>
        <taxon>Lophiostomataceae</taxon>
        <taxon>Lophiostoma</taxon>
    </lineage>
</organism>
<dbReference type="EMBL" id="MU004421">
    <property type="protein sequence ID" value="KAF2651621.1"/>
    <property type="molecule type" value="Genomic_DNA"/>
</dbReference>
<evidence type="ECO:0000313" key="1">
    <source>
        <dbReference type="EMBL" id="KAF2651621.1"/>
    </source>
</evidence>
<accession>A0A6A6SXA8</accession>
<name>A0A6A6SXA8_9PLEO</name>
<protein>
    <submittedName>
        <fullName evidence="1">Uncharacterized protein</fullName>
    </submittedName>
</protein>